<dbReference type="PATRIC" id="fig|320778.3.peg.3366"/>
<evidence type="ECO:0000313" key="1">
    <source>
        <dbReference type="EMBL" id="KLV08199.1"/>
    </source>
</evidence>
<gene>
    <name evidence="1" type="ORF">ABT57_15475</name>
</gene>
<name>A0A0J1H937_9GAMM</name>
<dbReference type="AlphaFoldDB" id="A0A0J1H937"/>
<organism evidence="1 2">
    <name type="scientific">Photobacterium ganghwense</name>
    <dbReference type="NCBI Taxonomy" id="320778"/>
    <lineage>
        <taxon>Bacteria</taxon>
        <taxon>Pseudomonadati</taxon>
        <taxon>Pseudomonadota</taxon>
        <taxon>Gammaproteobacteria</taxon>
        <taxon>Vibrionales</taxon>
        <taxon>Vibrionaceae</taxon>
        <taxon>Photobacterium</taxon>
    </lineage>
</organism>
<dbReference type="EMBL" id="LDOU01000015">
    <property type="protein sequence ID" value="KLV08199.1"/>
    <property type="molecule type" value="Genomic_DNA"/>
</dbReference>
<comment type="caution">
    <text evidence="1">The sequence shown here is derived from an EMBL/GenBank/DDBJ whole genome shotgun (WGS) entry which is preliminary data.</text>
</comment>
<sequence length="63" mass="7158">MAFENPLNKLGAIKSAKRLFQYAKQIIKIDFVDNPAQNGMQENTEFTPLTFIPGKHFHNLSPP</sequence>
<reference evidence="1 2" key="1">
    <citation type="submission" date="2015-05" db="EMBL/GenBank/DDBJ databases">
        <title>Photobacterium galathea sp. nov.</title>
        <authorList>
            <person name="Machado H."/>
            <person name="Gram L."/>
        </authorList>
    </citation>
    <scope>NUCLEOTIDE SEQUENCE [LARGE SCALE GENOMIC DNA]</scope>
    <source>
        <strain evidence="1 2">DSM 22954</strain>
    </source>
</reference>
<dbReference type="Proteomes" id="UP000035909">
    <property type="component" value="Unassembled WGS sequence"/>
</dbReference>
<dbReference type="STRING" id="320778.ABT57_15475"/>
<protein>
    <submittedName>
        <fullName evidence="1">Uncharacterized protein</fullName>
    </submittedName>
</protein>
<keyword evidence="2" id="KW-1185">Reference proteome</keyword>
<accession>A0A0J1H937</accession>
<proteinExistence type="predicted"/>
<evidence type="ECO:0000313" key="2">
    <source>
        <dbReference type="Proteomes" id="UP000035909"/>
    </source>
</evidence>